<evidence type="ECO:0000313" key="2">
    <source>
        <dbReference type="Proteomes" id="UP000590740"/>
    </source>
</evidence>
<name>A0A7W7YFS0_9BACT</name>
<dbReference type="AlphaFoldDB" id="A0A7W7YFS0"/>
<protein>
    <submittedName>
        <fullName evidence="1">Uncharacterized protein</fullName>
    </submittedName>
</protein>
<proteinExistence type="predicted"/>
<keyword evidence="2" id="KW-1185">Reference proteome</keyword>
<reference evidence="1 2" key="1">
    <citation type="submission" date="2020-08" db="EMBL/GenBank/DDBJ databases">
        <title>Genomic Encyclopedia of Type Strains, Phase IV (KMG-IV): sequencing the most valuable type-strain genomes for metagenomic binning, comparative biology and taxonomic classification.</title>
        <authorList>
            <person name="Goeker M."/>
        </authorList>
    </citation>
    <scope>NUCLEOTIDE SEQUENCE [LARGE SCALE GENOMIC DNA]</scope>
    <source>
        <strain evidence="1 2">DSM 12252</strain>
    </source>
</reference>
<comment type="caution">
    <text evidence="1">The sequence shown here is derived from an EMBL/GenBank/DDBJ whole genome shotgun (WGS) entry which is preliminary data.</text>
</comment>
<gene>
    <name evidence="1" type="ORF">HNQ65_005006</name>
</gene>
<dbReference type="Proteomes" id="UP000590740">
    <property type="component" value="Unassembled WGS sequence"/>
</dbReference>
<sequence length="351" mass="39912">MRCDAPPPRFLHRIKQHVVLIRYDDRLQLLDLKAGKMERLLKAEEPSDLVRTDGDTIYFLRQTVRCESYGYRLKTLDGKTVLDEWYRPRDRLCAYTAGDAPKTAELAEPFIEAVLQHDEEGFWVVTAETQPRLLHLTTHGRITDMLPWQADWAVCEAKFLLSPDARHIALSILRMDQDFHGCRDLVVMSREKKAILKTVRDVDLRNSILDSSTPSIRMEWLGRNTLQFGTNFSFNGQVLNVDTSAISESSASKPDLRQVTADQRVVAGKFETTFGQVWFGHDKELAGSVLNAKGDWVSACLEFSPDAQWAALTSSDLDCVVVLDGEKRSRRRLIDGWCSDLEWLGGWGVKP</sequence>
<evidence type="ECO:0000313" key="1">
    <source>
        <dbReference type="EMBL" id="MBB5035396.1"/>
    </source>
</evidence>
<dbReference type="EMBL" id="JACHIG010000016">
    <property type="protein sequence ID" value="MBB5035396.1"/>
    <property type="molecule type" value="Genomic_DNA"/>
</dbReference>
<accession>A0A7W7YFS0</accession>
<organism evidence="1 2">
    <name type="scientific">Prosthecobacter vanneervenii</name>
    <dbReference type="NCBI Taxonomy" id="48466"/>
    <lineage>
        <taxon>Bacteria</taxon>
        <taxon>Pseudomonadati</taxon>
        <taxon>Verrucomicrobiota</taxon>
        <taxon>Verrucomicrobiia</taxon>
        <taxon>Verrucomicrobiales</taxon>
        <taxon>Verrucomicrobiaceae</taxon>
        <taxon>Prosthecobacter</taxon>
    </lineage>
</organism>